<dbReference type="PANTHER" id="PTHR11346">
    <property type="entry name" value="GALECTIN"/>
    <property type="match status" value="1"/>
</dbReference>
<dbReference type="CDD" id="cd00070">
    <property type="entry name" value="GLECT"/>
    <property type="match status" value="1"/>
</dbReference>
<dbReference type="AlphaFoldDB" id="A0A2G9QHL4"/>
<name>A0A2G9QHL4_AQUCT</name>
<dbReference type="PANTHER" id="PTHR11346:SF97">
    <property type="entry name" value="GALECTIN-1"/>
    <property type="match status" value="1"/>
</dbReference>
<dbReference type="PROSITE" id="PS51304">
    <property type="entry name" value="GALECTIN"/>
    <property type="match status" value="1"/>
</dbReference>
<evidence type="ECO:0000256" key="1">
    <source>
        <dbReference type="ARBA" id="ARBA00022734"/>
    </source>
</evidence>
<feature type="non-terminal residue" evidence="4">
    <location>
        <position position="1"/>
    </location>
</feature>
<sequence>DSRYGAGGCRVFTEPTESSWNWPHTLTCLVCSSRFAINLGTDDKNYVIHFGARFDAVGDIRKIVLNTKVNDVWGEEQRESFFPLQEGSDTKVSFTFEQDKITVRLPTGNPFSFPVRFPIMGIPYLAVRNLHVKSVIVN</sequence>
<organism evidence="4 5">
    <name type="scientific">Aquarana catesbeiana</name>
    <name type="common">American bullfrog</name>
    <name type="synonym">Rana catesbeiana</name>
    <dbReference type="NCBI Taxonomy" id="8400"/>
    <lineage>
        <taxon>Eukaryota</taxon>
        <taxon>Metazoa</taxon>
        <taxon>Chordata</taxon>
        <taxon>Craniata</taxon>
        <taxon>Vertebrata</taxon>
        <taxon>Euteleostomi</taxon>
        <taxon>Amphibia</taxon>
        <taxon>Batrachia</taxon>
        <taxon>Anura</taxon>
        <taxon>Neobatrachia</taxon>
        <taxon>Ranoidea</taxon>
        <taxon>Ranidae</taxon>
        <taxon>Aquarana</taxon>
    </lineage>
</organism>
<dbReference type="GO" id="GO:0005615">
    <property type="term" value="C:extracellular space"/>
    <property type="evidence" value="ECO:0007669"/>
    <property type="project" value="TreeGrafter"/>
</dbReference>
<dbReference type="SMART" id="SM00908">
    <property type="entry name" value="Gal-bind_lectin"/>
    <property type="match status" value="1"/>
</dbReference>
<protein>
    <recommendedName>
        <fullName evidence="2">Galectin</fullName>
    </recommendedName>
</protein>
<proteinExistence type="predicted"/>
<accession>A0A2G9QHL4</accession>
<reference evidence="5" key="1">
    <citation type="journal article" date="2017" name="Nat. Commun.">
        <title>The North American bullfrog draft genome provides insight into hormonal regulation of long noncoding RNA.</title>
        <authorList>
            <person name="Hammond S.A."/>
            <person name="Warren R.L."/>
            <person name="Vandervalk B.P."/>
            <person name="Kucuk E."/>
            <person name="Khan H."/>
            <person name="Gibb E.A."/>
            <person name="Pandoh P."/>
            <person name="Kirk H."/>
            <person name="Zhao Y."/>
            <person name="Jones M."/>
            <person name="Mungall A.J."/>
            <person name="Coope R."/>
            <person name="Pleasance S."/>
            <person name="Moore R.A."/>
            <person name="Holt R.A."/>
            <person name="Round J.M."/>
            <person name="Ohora S."/>
            <person name="Walle B.V."/>
            <person name="Veldhoen N."/>
            <person name="Helbing C.C."/>
            <person name="Birol I."/>
        </authorList>
    </citation>
    <scope>NUCLEOTIDE SEQUENCE [LARGE SCALE GENOMIC DNA]</scope>
</reference>
<evidence type="ECO:0000313" key="5">
    <source>
        <dbReference type="Proteomes" id="UP000228934"/>
    </source>
</evidence>
<dbReference type="GO" id="GO:0043236">
    <property type="term" value="F:laminin binding"/>
    <property type="evidence" value="ECO:0007669"/>
    <property type="project" value="TreeGrafter"/>
</dbReference>
<dbReference type="SMART" id="SM00276">
    <property type="entry name" value="GLECT"/>
    <property type="match status" value="1"/>
</dbReference>
<feature type="domain" description="Galectin" evidence="3">
    <location>
        <begin position="10"/>
        <end position="138"/>
    </location>
</feature>
<gene>
    <name evidence="4" type="ORF">AB205_0176910</name>
</gene>
<dbReference type="GO" id="GO:0030395">
    <property type="term" value="F:lactose binding"/>
    <property type="evidence" value="ECO:0007669"/>
    <property type="project" value="TreeGrafter"/>
</dbReference>
<dbReference type="Pfam" id="PF00337">
    <property type="entry name" value="Gal-bind_lectin"/>
    <property type="match status" value="1"/>
</dbReference>
<evidence type="ECO:0000259" key="3">
    <source>
        <dbReference type="PROSITE" id="PS51304"/>
    </source>
</evidence>
<dbReference type="InterPro" id="IPR013320">
    <property type="entry name" value="ConA-like_dom_sf"/>
</dbReference>
<evidence type="ECO:0000256" key="2">
    <source>
        <dbReference type="RuleBase" id="RU102079"/>
    </source>
</evidence>
<dbReference type="SUPFAM" id="SSF49899">
    <property type="entry name" value="Concanavalin A-like lectins/glucanases"/>
    <property type="match status" value="1"/>
</dbReference>
<dbReference type="InterPro" id="IPR044156">
    <property type="entry name" value="Galectin-like"/>
</dbReference>
<dbReference type="Gene3D" id="2.60.120.200">
    <property type="match status" value="1"/>
</dbReference>
<dbReference type="Proteomes" id="UP000228934">
    <property type="component" value="Unassembled WGS sequence"/>
</dbReference>
<keyword evidence="1 2" id="KW-0430">Lectin</keyword>
<dbReference type="OrthoDB" id="8443340at2759"/>
<dbReference type="EMBL" id="KV985482">
    <property type="protein sequence ID" value="PIO15080.1"/>
    <property type="molecule type" value="Genomic_DNA"/>
</dbReference>
<dbReference type="InterPro" id="IPR001079">
    <property type="entry name" value="Galectin_CRD"/>
</dbReference>
<evidence type="ECO:0000313" key="4">
    <source>
        <dbReference type="EMBL" id="PIO15080.1"/>
    </source>
</evidence>
<keyword evidence="5" id="KW-1185">Reference proteome</keyword>